<evidence type="ECO:0000256" key="6">
    <source>
        <dbReference type="SAM" id="Coils"/>
    </source>
</evidence>
<dbReference type="EMBL" id="WHWC01000011">
    <property type="protein sequence ID" value="KAG8374183.1"/>
    <property type="molecule type" value="Genomic_DNA"/>
</dbReference>
<evidence type="ECO:0000256" key="7">
    <source>
        <dbReference type="SAM" id="Phobius"/>
    </source>
</evidence>
<gene>
    <name evidence="9" type="ORF">BUALT_Bualt11G0104500</name>
</gene>
<keyword evidence="7" id="KW-1133">Transmembrane helix</keyword>
<keyword evidence="6" id="KW-0175">Coiled coil</keyword>
<accession>A0AAV6X4V7</accession>
<dbReference type="AlphaFoldDB" id="A0AAV6X4V7"/>
<proteinExistence type="inferred from homology"/>
<evidence type="ECO:0000256" key="5">
    <source>
        <dbReference type="ARBA" id="ARBA00023034"/>
    </source>
</evidence>
<protein>
    <recommendedName>
        <fullName evidence="8">Exostosin GT47 domain-containing protein</fullName>
    </recommendedName>
</protein>
<keyword evidence="4" id="KW-0735">Signal-anchor</keyword>
<evidence type="ECO:0000256" key="3">
    <source>
        <dbReference type="ARBA" id="ARBA00022676"/>
    </source>
</evidence>
<dbReference type="GO" id="GO:0016757">
    <property type="term" value="F:glycosyltransferase activity"/>
    <property type="evidence" value="ECO:0007669"/>
    <property type="project" value="UniProtKB-KW"/>
</dbReference>
<comment type="similarity">
    <text evidence="2">Belongs to the glycosyltransferase 47 family.</text>
</comment>
<comment type="caution">
    <text evidence="9">The sequence shown here is derived from an EMBL/GenBank/DDBJ whole genome shotgun (WGS) entry which is preliminary data.</text>
</comment>
<reference evidence="9" key="1">
    <citation type="submission" date="2019-10" db="EMBL/GenBank/DDBJ databases">
        <authorList>
            <person name="Zhang R."/>
            <person name="Pan Y."/>
            <person name="Wang J."/>
            <person name="Ma R."/>
            <person name="Yu S."/>
        </authorList>
    </citation>
    <scope>NUCLEOTIDE SEQUENCE</scope>
    <source>
        <strain evidence="9">LA-IB0</strain>
        <tissue evidence="9">Leaf</tissue>
    </source>
</reference>
<comment type="subcellular location">
    <subcellularLocation>
        <location evidence="1">Golgi apparatus membrane</location>
        <topology evidence="1">Single-pass type II membrane protein</topology>
    </subcellularLocation>
</comment>
<dbReference type="InterPro" id="IPR004263">
    <property type="entry name" value="Exostosin"/>
</dbReference>
<feature type="transmembrane region" description="Helical" evidence="7">
    <location>
        <begin position="12"/>
        <end position="29"/>
    </location>
</feature>
<evidence type="ECO:0000256" key="4">
    <source>
        <dbReference type="ARBA" id="ARBA00022968"/>
    </source>
</evidence>
<evidence type="ECO:0000256" key="1">
    <source>
        <dbReference type="ARBA" id="ARBA00004323"/>
    </source>
</evidence>
<dbReference type="Pfam" id="PF03016">
    <property type="entry name" value="Exostosin_GT47"/>
    <property type="match status" value="1"/>
</dbReference>
<evidence type="ECO:0000259" key="8">
    <source>
        <dbReference type="Pfam" id="PF03016"/>
    </source>
</evidence>
<name>A0AAV6X4V7_9LAMI</name>
<keyword evidence="7" id="KW-0812">Transmembrane</keyword>
<evidence type="ECO:0000256" key="2">
    <source>
        <dbReference type="ARBA" id="ARBA00010271"/>
    </source>
</evidence>
<feature type="domain" description="Exostosin GT47" evidence="8">
    <location>
        <begin position="128"/>
        <end position="406"/>
    </location>
</feature>
<keyword evidence="3" id="KW-0328">Glycosyltransferase</keyword>
<dbReference type="InterPro" id="IPR040911">
    <property type="entry name" value="Exostosin_GT47"/>
</dbReference>
<dbReference type="GO" id="GO:0000139">
    <property type="term" value="C:Golgi membrane"/>
    <property type="evidence" value="ECO:0007669"/>
    <property type="project" value="UniProtKB-SubCell"/>
</dbReference>
<evidence type="ECO:0000313" key="10">
    <source>
        <dbReference type="Proteomes" id="UP000826271"/>
    </source>
</evidence>
<dbReference type="PANTHER" id="PTHR11062">
    <property type="entry name" value="EXOSTOSIN HEPARAN SULFATE GLYCOSYLTRANSFERASE -RELATED"/>
    <property type="match status" value="1"/>
</dbReference>
<keyword evidence="7" id="KW-0472">Membrane</keyword>
<sequence>MAYSSPSSKLVYFVVIIPFILVSALLFTLNHKPSRSYSWPSFQYPVNSPSPAKVIEQTSDAAAPEDQLPVVENGNSNLKRIEASLARARAKVQNAYHNNKTSYDPYYVPNGPMYRNPNSFHRSYLEMERLFKIYVYEDGEPPLFHYSKKFGILGIEGILLHQIEISKFRTRDPETAHVYFIPISVQSIASYAYVIHDRSWDPLRNIARDYVNLIATKYPYWNRTRGYDHFMVACHDWGPKISRGVSHLYKNSIRVLCNANTSEGFKPSIDVSMPEIYLPDGTMNGLIGGPPPSDRPILVFYAGGIHGYIRQLLMDQWEDKDPDVQIHEYLPENMPYYDMIRKSKYCICPSGWEVASPRMVEALYMGCVPVLLKDHYAKPFDDVLNWGTFSVDIQVKQIPDLKNILMDIRQEQYIEMQKTGIQLRRHFEVNFPPKRYDVFHMILHSIWLRRINIQLHER</sequence>
<keyword evidence="10" id="KW-1185">Reference proteome</keyword>
<feature type="coiled-coil region" evidence="6">
    <location>
        <begin position="71"/>
        <end position="98"/>
    </location>
</feature>
<organism evidence="9 10">
    <name type="scientific">Buddleja alternifolia</name>
    <dbReference type="NCBI Taxonomy" id="168488"/>
    <lineage>
        <taxon>Eukaryota</taxon>
        <taxon>Viridiplantae</taxon>
        <taxon>Streptophyta</taxon>
        <taxon>Embryophyta</taxon>
        <taxon>Tracheophyta</taxon>
        <taxon>Spermatophyta</taxon>
        <taxon>Magnoliopsida</taxon>
        <taxon>eudicotyledons</taxon>
        <taxon>Gunneridae</taxon>
        <taxon>Pentapetalae</taxon>
        <taxon>asterids</taxon>
        <taxon>lamiids</taxon>
        <taxon>Lamiales</taxon>
        <taxon>Scrophulariaceae</taxon>
        <taxon>Buddlejeae</taxon>
        <taxon>Buddleja</taxon>
    </lineage>
</organism>
<evidence type="ECO:0000313" key="9">
    <source>
        <dbReference type="EMBL" id="KAG8374183.1"/>
    </source>
</evidence>
<dbReference type="Proteomes" id="UP000826271">
    <property type="component" value="Unassembled WGS sequence"/>
</dbReference>
<keyword evidence="5" id="KW-0333">Golgi apparatus</keyword>
<keyword evidence="3" id="KW-0808">Transferase</keyword>
<dbReference type="PANTHER" id="PTHR11062:SF247">
    <property type="entry name" value="EXOSTOSIN GT47 DOMAIN-CONTAINING PROTEIN"/>
    <property type="match status" value="1"/>
</dbReference>